<protein>
    <submittedName>
        <fullName evidence="3">3767_t:CDS:1</fullName>
    </submittedName>
</protein>
<gene>
    <name evidence="3" type="ORF">AMORRO_LOCUS17401</name>
</gene>
<evidence type="ECO:0000256" key="1">
    <source>
        <dbReference type="SAM" id="MobiDB-lite"/>
    </source>
</evidence>
<feature type="region of interest" description="Disordered" evidence="1">
    <location>
        <begin position="82"/>
        <end position="101"/>
    </location>
</feature>
<keyword evidence="4" id="KW-1185">Reference proteome</keyword>
<comment type="caution">
    <text evidence="3">The sequence shown here is derived from an EMBL/GenBank/DDBJ whole genome shotgun (WGS) entry which is preliminary data.</text>
</comment>
<name>A0A9N9JJA4_9GLOM</name>
<evidence type="ECO:0000313" key="4">
    <source>
        <dbReference type="Proteomes" id="UP000789342"/>
    </source>
</evidence>
<keyword evidence="2" id="KW-0812">Transmembrane</keyword>
<keyword evidence="2" id="KW-0472">Membrane</keyword>
<keyword evidence="2" id="KW-1133">Transmembrane helix</keyword>
<evidence type="ECO:0000256" key="2">
    <source>
        <dbReference type="SAM" id="Phobius"/>
    </source>
</evidence>
<evidence type="ECO:0000313" key="3">
    <source>
        <dbReference type="EMBL" id="CAG8782006.1"/>
    </source>
</evidence>
<feature type="transmembrane region" description="Helical" evidence="2">
    <location>
        <begin position="6"/>
        <end position="27"/>
    </location>
</feature>
<proteinExistence type="predicted"/>
<dbReference type="EMBL" id="CAJVPV010053485">
    <property type="protein sequence ID" value="CAG8782006.1"/>
    <property type="molecule type" value="Genomic_DNA"/>
</dbReference>
<organism evidence="3 4">
    <name type="scientific">Acaulospora morrowiae</name>
    <dbReference type="NCBI Taxonomy" id="94023"/>
    <lineage>
        <taxon>Eukaryota</taxon>
        <taxon>Fungi</taxon>
        <taxon>Fungi incertae sedis</taxon>
        <taxon>Mucoromycota</taxon>
        <taxon>Glomeromycotina</taxon>
        <taxon>Glomeromycetes</taxon>
        <taxon>Diversisporales</taxon>
        <taxon>Acaulosporaceae</taxon>
        <taxon>Acaulospora</taxon>
    </lineage>
</organism>
<reference evidence="3" key="1">
    <citation type="submission" date="2021-06" db="EMBL/GenBank/DDBJ databases">
        <authorList>
            <person name="Kallberg Y."/>
            <person name="Tangrot J."/>
            <person name="Rosling A."/>
        </authorList>
    </citation>
    <scope>NUCLEOTIDE SEQUENCE</scope>
    <source>
        <strain evidence="3">CL551</strain>
    </source>
</reference>
<feature type="non-terminal residue" evidence="3">
    <location>
        <position position="101"/>
    </location>
</feature>
<accession>A0A9N9JJA4</accession>
<dbReference type="Proteomes" id="UP000789342">
    <property type="component" value="Unassembled WGS sequence"/>
</dbReference>
<feature type="compositionally biased region" description="Basic and acidic residues" evidence="1">
    <location>
        <begin position="85"/>
        <end position="101"/>
    </location>
</feature>
<sequence>MTTKILNPLTLILIFIGNLLKSLILLYEKFGDFLSEDEPYFEFIVVDDYEEGEIIVTSNDKESDFILDEKMEEEFFLPFNDYSDDEHYAEKDEKTAQETEN</sequence>
<dbReference type="AlphaFoldDB" id="A0A9N9JJA4"/>